<sequence length="77" mass="8239">MAQAAPSDRPLLQALRNQRLAALCLAGPALGVLLIEAIFGLPRALLLMALGMAGFTAILFGILLQGEYRAVRRAPRR</sequence>
<evidence type="ECO:0000256" key="1">
    <source>
        <dbReference type="SAM" id="Phobius"/>
    </source>
</evidence>
<dbReference type="AlphaFoldDB" id="A0A8G2CI39"/>
<evidence type="ECO:0000313" key="3">
    <source>
        <dbReference type="Proteomes" id="UP000186308"/>
    </source>
</evidence>
<gene>
    <name evidence="2" type="ORF">SAMN05421828_102141</name>
</gene>
<organism evidence="2 3">
    <name type="scientific">Acidiphilium rubrum</name>
    <dbReference type="NCBI Taxonomy" id="526"/>
    <lineage>
        <taxon>Bacteria</taxon>
        <taxon>Pseudomonadati</taxon>
        <taxon>Pseudomonadota</taxon>
        <taxon>Alphaproteobacteria</taxon>
        <taxon>Acetobacterales</taxon>
        <taxon>Acidocellaceae</taxon>
        <taxon>Acidiphilium</taxon>
    </lineage>
</organism>
<comment type="caution">
    <text evidence="2">The sequence shown here is derived from an EMBL/GenBank/DDBJ whole genome shotgun (WGS) entry which is preliminary data.</text>
</comment>
<proteinExistence type="predicted"/>
<evidence type="ECO:0000313" key="2">
    <source>
        <dbReference type="EMBL" id="SIQ18750.1"/>
    </source>
</evidence>
<keyword evidence="3" id="KW-1185">Reference proteome</keyword>
<feature type="transmembrane region" description="Helical" evidence="1">
    <location>
        <begin position="20"/>
        <end position="39"/>
    </location>
</feature>
<reference evidence="2 3" key="1">
    <citation type="submission" date="2017-01" db="EMBL/GenBank/DDBJ databases">
        <authorList>
            <person name="Varghese N."/>
            <person name="Submissions S."/>
        </authorList>
    </citation>
    <scope>NUCLEOTIDE SEQUENCE [LARGE SCALE GENOMIC DNA]</scope>
    <source>
        <strain evidence="2 3">ATCC 35905</strain>
    </source>
</reference>
<feature type="transmembrane region" description="Helical" evidence="1">
    <location>
        <begin position="45"/>
        <end position="64"/>
    </location>
</feature>
<protein>
    <submittedName>
        <fullName evidence="2">Uncharacterized protein</fullName>
    </submittedName>
</protein>
<keyword evidence="1" id="KW-1133">Transmembrane helix</keyword>
<name>A0A8G2CI39_ACIRU</name>
<keyword evidence="1" id="KW-0812">Transmembrane</keyword>
<dbReference type="EMBL" id="FTNE01000002">
    <property type="protein sequence ID" value="SIQ18750.1"/>
    <property type="molecule type" value="Genomic_DNA"/>
</dbReference>
<keyword evidence="1" id="KW-0472">Membrane</keyword>
<accession>A0A8G2CI39</accession>
<dbReference type="RefSeq" id="WP_029312990.1">
    <property type="nucleotide sequence ID" value="NZ_DAOMCH010000007.1"/>
</dbReference>
<dbReference type="Proteomes" id="UP000186308">
    <property type="component" value="Unassembled WGS sequence"/>
</dbReference>